<feature type="transmembrane region" description="Helical" evidence="9">
    <location>
        <begin position="88"/>
        <end position="108"/>
    </location>
</feature>
<feature type="transmembrane region" description="Helical" evidence="9">
    <location>
        <begin position="341"/>
        <end position="363"/>
    </location>
</feature>
<evidence type="ECO:0000256" key="3">
    <source>
        <dbReference type="ARBA" id="ARBA00022475"/>
    </source>
</evidence>
<feature type="transmembrane region" description="Helical" evidence="9">
    <location>
        <begin position="174"/>
        <end position="194"/>
    </location>
</feature>
<evidence type="ECO:0000256" key="2">
    <source>
        <dbReference type="ARBA" id="ARBA00022448"/>
    </source>
</evidence>
<proteinExistence type="predicted"/>
<comment type="subcellular location">
    <subcellularLocation>
        <location evidence="1">Cell membrane</location>
        <topology evidence="1">Multi-pass membrane protein</topology>
    </subcellularLocation>
</comment>
<keyword evidence="4 9" id="KW-0812">Transmembrane</keyword>
<dbReference type="PANTHER" id="PTHR42718">
    <property type="entry name" value="MAJOR FACILITATOR SUPERFAMILY MULTIDRUG TRANSPORTER MFSC"/>
    <property type="match status" value="1"/>
</dbReference>
<dbReference type="GO" id="GO:0022857">
    <property type="term" value="F:transmembrane transporter activity"/>
    <property type="evidence" value="ECO:0007669"/>
    <property type="project" value="InterPro"/>
</dbReference>
<dbReference type="SUPFAM" id="SSF103473">
    <property type="entry name" value="MFS general substrate transporter"/>
    <property type="match status" value="1"/>
</dbReference>
<evidence type="ECO:0000313" key="12">
    <source>
        <dbReference type="Proteomes" id="UP000181951"/>
    </source>
</evidence>
<feature type="transmembrane region" description="Helical" evidence="9">
    <location>
        <begin position="206"/>
        <end position="227"/>
    </location>
</feature>
<evidence type="ECO:0000256" key="1">
    <source>
        <dbReference type="ARBA" id="ARBA00004651"/>
    </source>
</evidence>
<feature type="transmembrane region" description="Helical" evidence="9">
    <location>
        <begin position="369"/>
        <end position="392"/>
    </location>
</feature>
<dbReference type="PANTHER" id="PTHR42718:SF46">
    <property type="entry name" value="BLR6921 PROTEIN"/>
    <property type="match status" value="1"/>
</dbReference>
<name>A0A1H8P7B6_9ACTN</name>
<dbReference type="GO" id="GO:0005886">
    <property type="term" value="C:plasma membrane"/>
    <property type="evidence" value="ECO:0007669"/>
    <property type="project" value="UniProtKB-SubCell"/>
</dbReference>
<keyword evidence="6 9" id="KW-0472">Membrane</keyword>
<evidence type="ECO:0000256" key="6">
    <source>
        <dbReference type="ARBA" id="ARBA00023136"/>
    </source>
</evidence>
<evidence type="ECO:0000256" key="4">
    <source>
        <dbReference type="ARBA" id="ARBA00022692"/>
    </source>
</evidence>
<feature type="transmembrane region" description="Helical" evidence="9">
    <location>
        <begin position="413"/>
        <end position="432"/>
    </location>
</feature>
<evidence type="ECO:0000256" key="8">
    <source>
        <dbReference type="SAM" id="MobiDB-lite"/>
    </source>
</evidence>
<feature type="transmembrane region" description="Helical" evidence="9">
    <location>
        <begin position="444"/>
        <end position="464"/>
    </location>
</feature>
<dbReference type="RefSeq" id="WP_075017515.1">
    <property type="nucleotide sequence ID" value="NZ_FODD01000024.1"/>
</dbReference>
<dbReference type="EMBL" id="FODD01000024">
    <property type="protein sequence ID" value="SEO37830.1"/>
    <property type="molecule type" value="Genomic_DNA"/>
</dbReference>
<feature type="transmembrane region" description="Helical" evidence="9">
    <location>
        <begin position="239"/>
        <end position="256"/>
    </location>
</feature>
<keyword evidence="2" id="KW-0813">Transport</keyword>
<keyword evidence="12" id="KW-1185">Reference proteome</keyword>
<keyword evidence="5 9" id="KW-1133">Transmembrane helix</keyword>
<feature type="transmembrane region" description="Helical" evidence="9">
    <location>
        <begin position="277"/>
        <end position="299"/>
    </location>
</feature>
<feature type="transmembrane region" description="Helical" evidence="9">
    <location>
        <begin position="146"/>
        <end position="168"/>
    </location>
</feature>
<dbReference type="Gene3D" id="1.20.1250.20">
    <property type="entry name" value="MFS general substrate transporter like domains"/>
    <property type="match status" value="1"/>
</dbReference>
<dbReference type="InterPro" id="IPR020846">
    <property type="entry name" value="MFS_dom"/>
</dbReference>
<keyword evidence="3" id="KW-1003">Cell membrane</keyword>
<dbReference type="Gene3D" id="1.20.1720.10">
    <property type="entry name" value="Multidrug resistance protein D"/>
    <property type="match status" value="1"/>
</dbReference>
<evidence type="ECO:0000256" key="9">
    <source>
        <dbReference type="SAM" id="Phobius"/>
    </source>
</evidence>
<evidence type="ECO:0000256" key="7">
    <source>
        <dbReference type="ARBA" id="ARBA00023251"/>
    </source>
</evidence>
<feature type="transmembrane region" description="Helical" evidence="9">
    <location>
        <begin position="114"/>
        <end position="139"/>
    </location>
</feature>
<dbReference type="Proteomes" id="UP000181951">
    <property type="component" value="Unassembled WGS sequence"/>
</dbReference>
<gene>
    <name evidence="11" type="ORF">SAMN05216267_1024155</name>
</gene>
<reference evidence="11 12" key="1">
    <citation type="submission" date="2016-10" db="EMBL/GenBank/DDBJ databases">
        <authorList>
            <person name="de Groot N.N."/>
        </authorList>
    </citation>
    <scope>NUCLEOTIDE SEQUENCE [LARGE SCALE GENOMIC DNA]</scope>
    <source>
        <strain evidence="11 12">CGMCC 4.2026</strain>
    </source>
</reference>
<dbReference type="InterPro" id="IPR004638">
    <property type="entry name" value="EmrB-like"/>
</dbReference>
<sequence length="505" mass="51781">MHTPSPAHPTPGQWFPTAGQRWVLALTSLGSFMVILDMLVVATALTAIQRDLHASMADLEWTVSAYTLSFAVLLMTGAALGDRFGRRRVFACGLALFSLSSAGCALAPDAAALIAARAVQGAGAAAVIPVALGLLNAAFPPERRGWALGVYGSVTGLAALLGPVLGGALTQGLAWQWIFWVNVPLGLCAIPFVLRRITEGFGQGTAVDLPGLLLFTLAAVGLVWGLVRSGTAGWGSAEVIGTLAAGTVLAVCFVRWQSRARTPMLPLRLFRSRSFSAGNAVILLLNASMTGAVFFMTQYQQVALLHGPLGAGLRMLPWGVAPFLIAPRAGALADRVGERPLITAGLALQVVGMAGVAALATAHASYLELVFPMVVGGIGFSLAIPAVTKAVVSTSAPADIGKASGAYSTTRQLGGAFGVALPAAAFSAAGSYASPAAFSDGFRAAMAVTAGLALIGVAAAFLLPDRRPQDSEARDPRVSTSSDSVIDGSRGDAIDSPVGTNPRRR</sequence>
<accession>A0A1H8P7B6</accession>
<feature type="region of interest" description="Disordered" evidence="8">
    <location>
        <begin position="466"/>
        <end position="505"/>
    </location>
</feature>
<feature type="transmembrane region" description="Helical" evidence="9">
    <location>
        <begin position="61"/>
        <end position="81"/>
    </location>
</feature>
<protein>
    <submittedName>
        <fullName evidence="11">Drug resistance transporter, EmrB/QacA subfamily</fullName>
    </submittedName>
</protein>
<feature type="transmembrane region" description="Helical" evidence="9">
    <location>
        <begin position="311"/>
        <end position="329"/>
    </location>
</feature>
<dbReference type="PRINTS" id="PR01036">
    <property type="entry name" value="TCRTETB"/>
</dbReference>
<evidence type="ECO:0000256" key="5">
    <source>
        <dbReference type="ARBA" id="ARBA00022989"/>
    </source>
</evidence>
<feature type="domain" description="Major facilitator superfamily (MFS) profile" evidence="10">
    <location>
        <begin position="23"/>
        <end position="468"/>
    </location>
</feature>
<feature type="compositionally biased region" description="Basic and acidic residues" evidence="8">
    <location>
        <begin position="466"/>
        <end position="477"/>
    </location>
</feature>
<keyword evidence="7" id="KW-0046">Antibiotic resistance</keyword>
<evidence type="ECO:0000313" key="11">
    <source>
        <dbReference type="EMBL" id="SEO37830.1"/>
    </source>
</evidence>
<dbReference type="Pfam" id="PF07690">
    <property type="entry name" value="MFS_1"/>
    <property type="match status" value="1"/>
</dbReference>
<organism evidence="11 12">
    <name type="scientific">Actinacidiphila rubida</name>
    <dbReference type="NCBI Taxonomy" id="310780"/>
    <lineage>
        <taxon>Bacteria</taxon>
        <taxon>Bacillati</taxon>
        <taxon>Actinomycetota</taxon>
        <taxon>Actinomycetes</taxon>
        <taxon>Kitasatosporales</taxon>
        <taxon>Streptomycetaceae</taxon>
        <taxon>Actinacidiphila</taxon>
    </lineage>
</organism>
<dbReference type="CDD" id="cd17321">
    <property type="entry name" value="MFS_MMR_MDR_like"/>
    <property type="match status" value="1"/>
</dbReference>
<dbReference type="InterPro" id="IPR036259">
    <property type="entry name" value="MFS_trans_sf"/>
</dbReference>
<feature type="transmembrane region" description="Helical" evidence="9">
    <location>
        <begin position="22"/>
        <end position="49"/>
    </location>
</feature>
<dbReference type="InterPro" id="IPR011701">
    <property type="entry name" value="MFS"/>
</dbReference>
<dbReference type="STRING" id="310780.SAMN05216267_1024155"/>
<dbReference type="PROSITE" id="PS50850">
    <property type="entry name" value="MFS"/>
    <property type="match status" value="1"/>
</dbReference>
<dbReference type="NCBIfam" id="TIGR00711">
    <property type="entry name" value="efflux_EmrB"/>
    <property type="match status" value="1"/>
</dbReference>
<evidence type="ECO:0000259" key="10">
    <source>
        <dbReference type="PROSITE" id="PS50850"/>
    </source>
</evidence>
<dbReference type="GO" id="GO:0046677">
    <property type="term" value="P:response to antibiotic"/>
    <property type="evidence" value="ECO:0007669"/>
    <property type="project" value="UniProtKB-KW"/>
</dbReference>
<dbReference type="AlphaFoldDB" id="A0A1H8P7B6"/>